<dbReference type="PANTHER" id="PTHR11358:SF26">
    <property type="entry name" value="GUANIDINO ACID HYDROLASE, MITOCHONDRIAL"/>
    <property type="match status" value="1"/>
</dbReference>
<organism evidence="5 6">
    <name type="scientific">Bacteriovorax antarcticus</name>
    <dbReference type="NCBI Taxonomy" id="3088717"/>
    <lineage>
        <taxon>Bacteria</taxon>
        <taxon>Pseudomonadati</taxon>
        <taxon>Bdellovibrionota</taxon>
        <taxon>Bacteriovoracia</taxon>
        <taxon>Bacteriovoracales</taxon>
        <taxon>Bacteriovoracaceae</taxon>
        <taxon>Bacteriovorax</taxon>
    </lineage>
</organism>
<evidence type="ECO:0000313" key="6">
    <source>
        <dbReference type="Proteomes" id="UP001302274"/>
    </source>
</evidence>
<gene>
    <name evidence="5" type="ORF">SHI21_05735</name>
</gene>
<evidence type="ECO:0000313" key="5">
    <source>
        <dbReference type="EMBL" id="MEA9355688.1"/>
    </source>
</evidence>
<dbReference type="Pfam" id="PF00491">
    <property type="entry name" value="Arginase"/>
    <property type="match status" value="1"/>
</dbReference>
<dbReference type="EMBL" id="JAYGJQ010000001">
    <property type="protein sequence ID" value="MEA9355688.1"/>
    <property type="molecule type" value="Genomic_DNA"/>
</dbReference>
<evidence type="ECO:0000256" key="1">
    <source>
        <dbReference type="ARBA" id="ARBA00022723"/>
    </source>
</evidence>
<keyword evidence="2" id="KW-0378">Hydrolase</keyword>
<keyword evidence="1" id="KW-0479">Metal-binding</keyword>
<feature type="compositionally biased region" description="Basic residues" evidence="4">
    <location>
        <begin position="1"/>
        <end position="11"/>
    </location>
</feature>
<accession>A0ABU5VTH1</accession>
<dbReference type="SUPFAM" id="SSF52768">
    <property type="entry name" value="Arginase/deacetylase"/>
    <property type="match status" value="1"/>
</dbReference>
<dbReference type="PIRSF" id="PIRSF036979">
    <property type="entry name" value="Arginase"/>
    <property type="match status" value="1"/>
</dbReference>
<comment type="similarity">
    <text evidence="3">Belongs to the arginase family.</text>
</comment>
<protein>
    <submittedName>
        <fullName evidence="5">Agmatinase family protein</fullName>
    </submittedName>
</protein>
<dbReference type="PRINTS" id="PR00116">
    <property type="entry name" value="ARGINASE"/>
</dbReference>
<dbReference type="RefSeq" id="WP_323575311.1">
    <property type="nucleotide sequence ID" value="NZ_JAYGJQ010000001.1"/>
</dbReference>
<evidence type="ECO:0000256" key="4">
    <source>
        <dbReference type="SAM" id="MobiDB-lite"/>
    </source>
</evidence>
<evidence type="ECO:0000256" key="3">
    <source>
        <dbReference type="PROSITE-ProRule" id="PRU00742"/>
    </source>
</evidence>
<dbReference type="Proteomes" id="UP001302274">
    <property type="component" value="Unassembled WGS sequence"/>
</dbReference>
<sequence>MTKKVMKKTPAKKPTATKAPAKKVAAKAERTIIDPNAKATAADGIYGLPFKESEAKVVFLPIPWDVTTSYQAGTSKGPGAILQASEQIDFFDLDYVDAYQAGLFMKKESAKIKKLNTEGRALAKKIIDADDETMAKSKTLQAALKKVNEICEVLNDEVYAQTKAHLDNNQISVVVGGDHATPFGAIKAYSEKYPGMGVLHFDAHSDTRIAYMGFENSHATIMHNVMEKLPKVGKLVQVGIRDFCEQEFEYTRDNKKIDIYFDQVLAQRKLNGESFMKIAQEIVAKLPKQVYISFDIDGLDPRFCPNTGTPVPGGLDYPEVIYLINEVVRSGRQLVGFDLVEVAPNPKNADEWDANVGMRLLYKMTSACLASMGHIKIR</sequence>
<dbReference type="PANTHER" id="PTHR11358">
    <property type="entry name" value="ARGINASE/AGMATINASE"/>
    <property type="match status" value="1"/>
</dbReference>
<comment type="caution">
    <text evidence="5">The sequence shown here is derived from an EMBL/GenBank/DDBJ whole genome shotgun (WGS) entry which is preliminary data.</text>
</comment>
<feature type="region of interest" description="Disordered" evidence="4">
    <location>
        <begin position="1"/>
        <end position="23"/>
    </location>
</feature>
<reference evidence="5 6" key="1">
    <citation type="submission" date="2023-11" db="EMBL/GenBank/DDBJ databases">
        <title>A Novel Polar Bacteriovorax (B. antarcticus) Isolated from the Biocrust in Antarctica.</title>
        <authorList>
            <person name="Mun W."/>
            <person name="Choi S.Y."/>
            <person name="Mitchell R.J."/>
        </authorList>
    </citation>
    <scope>NUCLEOTIDE SEQUENCE [LARGE SCALE GENOMIC DNA]</scope>
    <source>
        <strain evidence="5 6">PP10</strain>
    </source>
</reference>
<dbReference type="CDD" id="cd11593">
    <property type="entry name" value="Agmatinase-like_2"/>
    <property type="match status" value="1"/>
</dbReference>
<evidence type="ECO:0000256" key="2">
    <source>
        <dbReference type="ARBA" id="ARBA00022801"/>
    </source>
</evidence>
<proteinExistence type="inferred from homology"/>
<name>A0ABU5VTH1_9BACT</name>
<dbReference type="InterPro" id="IPR006035">
    <property type="entry name" value="Ureohydrolase"/>
</dbReference>
<dbReference type="PROSITE" id="PS51409">
    <property type="entry name" value="ARGINASE_2"/>
    <property type="match status" value="1"/>
</dbReference>
<dbReference type="InterPro" id="IPR023696">
    <property type="entry name" value="Ureohydrolase_dom_sf"/>
</dbReference>
<dbReference type="Gene3D" id="3.40.800.10">
    <property type="entry name" value="Ureohydrolase domain"/>
    <property type="match status" value="1"/>
</dbReference>
<keyword evidence="6" id="KW-1185">Reference proteome</keyword>